<dbReference type="Proteomes" id="UP001227268">
    <property type="component" value="Unassembled WGS sequence"/>
</dbReference>
<comment type="caution">
    <text evidence="1">The sequence shown here is derived from an EMBL/GenBank/DDBJ whole genome shotgun (WGS) entry which is preliminary data.</text>
</comment>
<proteinExistence type="predicted"/>
<evidence type="ECO:0000313" key="2">
    <source>
        <dbReference type="Proteomes" id="UP001227268"/>
    </source>
</evidence>
<name>A0ACC2V842_9TREE</name>
<dbReference type="EMBL" id="JASBWT010000022">
    <property type="protein sequence ID" value="KAJ9095344.1"/>
    <property type="molecule type" value="Genomic_DNA"/>
</dbReference>
<reference evidence="1" key="1">
    <citation type="submission" date="2023-04" db="EMBL/GenBank/DDBJ databases">
        <title>Draft Genome sequencing of Naganishia species isolated from polar environments using Oxford Nanopore Technology.</title>
        <authorList>
            <person name="Leo P."/>
            <person name="Venkateswaran K."/>
        </authorList>
    </citation>
    <scope>NUCLEOTIDE SEQUENCE</scope>
    <source>
        <strain evidence="1">MNA-CCFEE 5423</strain>
    </source>
</reference>
<evidence type="ECO:0000313" key="1">
    <source>
        <dbReference type="EMBL" id="KAJ9095344.1"/>
    </source>
</evidence>
<protein>
    <submittedName>
        <fullName evidence="1">Uncharacterized protein</fullName>
    </submittedName>
</protein>
<accession>A0ACC2V842</accession>
<sequence length="1435" mass="157931">MLRAFSRAAGRCTIPTTGRRRTYTVPFLPTQRAATSAARSTPIEDDHHSHPPLDALPSRESSATPRLTHSSSSGGLHHLPLLTPAFTILPTPLPDDRVSRSSTAASRASPQGAYYTRPSPPSSSETSTPDARTQSELYPSTGLLDALSLISVCLKRKETTPRGYEIFKRIVADAQAGRCALPDAAVWGSVVEGVAALAALPTTTTSSSSAASVEGRRLVDERSEQIRRFEAEAWERKGRELVALWEGLNQAGEKEKGLKGRPVALHRGGEKVYQGWLRGLLHSGSSLQPFLPYLDPPTQLHLSELVTAFNTRDREILFTRLADEAEQTGRDELRREVEVVKGQQEERRKRAAEGGGWRDVVQVKPILAKERYSSKFAQNAGVLGDEQSMDGLPRFAIANLRATLKGLETGADDLPIRRQEALEAASLQAARAELEHAHEQMVQMGLKNVADSQKLGSGKLQAWMWDWLQGMTKRLEVNLKVLDEVEEKSQEKVGKRTAGQRGTARVESVVDVSFDRTAANPDLALYLRLLSPDRLALVTILEIMRLGNSGGVSDGMKTLRALLAVGKAVETEYRASTMQSIIGEDSGSWLRSIGGGGDGASAQQGGGERSIRAAWDRIGKTVAADAAGEPELVGFNRLDEFTIESLRQVWTPDWTQAKHLAIGSFLVRALIDTAKVTRYMKDADGVEHVEEQPAFAHAYEYVKGNKLGIIKLNPAVSSRIAKDDMSVVMHPKHLPMLIPPRPWKSFEDGGYLFHKVPVMRFKESAEQTTYLKRASEAGRLDSVFAGLNVLSTTPWAINRQVFDVVLQCWNSGEAIADIPAAEGVAQYNIPEKPDPRNADPESRTKYVAALRAVTTQMAKDHSERCKFNYNLEIARSYLNDVFYIPHNLDFRGRAYPIPPHLNPVGDDLARGLLTFGIKKPLGERGLMWLRIHLANLYGFDKASFKDREQFAIDHEKDIFESADNPLGGAKWWLQAEDPWQCLACCVDIAAALRSPDPTAYLSSLPVHQDGTCNGMQHYAALGGDTQGARAVNLEGGDKPADVYTHIADLVNVIVNRDAEEGQPLAIAAKGKVLRKVVKQTVMTTVYGVTFIGAKDQIAKQLNAKGEIPRELVYFVSTYLAKTVLNCIGDIFSGARAIQDWLTVSAKLISRSIPTERVPMSLEPLVSGPSAKQKLSASGKPLTRLTKELMTSVVWTSPLGLPVVQPYRKPVRKQVMTSLQTVYIADPNAVAEVAPGKQATAMPPNFIHSLDATHMLLTAMQCKEDDVTFASVHDSYWSHACSIDKLSENIREMFIDLHSRDIIGDLRREFIERYADHVLPLAMARSILNGKRGLRAMSANATETDDDAVNIEEEMDEDALLTEDDAVDQPALSPYAKRPRKLKAPASQLLLPDGTPIELLEYDGKAFVRFADCLPPCPPKGEFDVNRIRLSPYFFS</sequence>
<keyword evidence="2" id="KW-1185">Reference proteome</keyword>
<gene>
    <name evidence="1" type="ORF">QFC21_005710</name>
</gene>
<organism evidence="1 2">
    <name type="scientific">Naganishia friedmannii</name>
    <dbReference type="NCBI Taxonomy" id="89922"/>
    <lineage>
        <taxon>Eukaryota</taxon>
        <taxon>Fungi</taxon>
        <taxon>Dikarya</taxon>
        <taxon>Basidiomycota</taxon>
        <taxon>Agaricomycotina</taxon>
        <taxon>Tremellomycetes</taxon>
        <taxon>Filobasidiales</taxon>
        <taxon>Filobasidiaceae</taxon>
        <taxon>Naganishia</taxon>
    </lineage>
</organism>